<dbReference type="AlphaFoldDB" id="A0A182ELB0"/>
<gene>
    <name evidence="2" type="ORF">NOO_LOCUS8900</name>
</gene>
<dbReference type="InterPro" id="IPR049163">
    <property type="entry name" value="Pif1-like_2B_dom"/>
</dbReference>
<protein>
    <submittedName>
        <fullName evidence="4">ATP-dependent DNA helicase</fullName>
    </submittedName>
</protein>
<dbReference type="WBParaSite" id="nOo.2.0.1.t08900-RA">
    <property type="protein sequence ID" value="nOo.2.0.1.t08900-RA"/>
    <property type="gene ID" value="nOo.2.0.1.g08900"/>
</dbReference>
<dbReference type="PANTHER" id="PTHR10492:SF57">
    <property type="entry name" value="ATP-DEPENDENT DNA HELICASE"/>
    <property type="match status" value="1"/>
</dbReference>
<dbReference type="PANTHER" id="PTHR10492">
    <property type="match status" value="1"/>
</dbReference>
<dbReference type="OrthoDB" id="1303009at2759"/>
<proteinExistence type="predicted"/>
<organism evidence="4">
    <name type="scientific">Onchocerca ochengi</name>
    <name type="common">Filarial nematode worm</name>
    <dbReference type="NCBI Taxonomy" id="42157"/>
    <lineage>
        <taxon>Eukaryota</taxon>
        <taxon>Metazoa</taxon>
        <taxon>Ecdysozoa</taxon>
        <taxon>Nematoda</taxon>
        <taxon>Chromadorea</taxon>
        <taxon>Rhabditida</taxon>
        <taxon>Spirurina</taxon>
        <taxon>Spiruromorpha</taxon>
        <taxon>Filarioidea</taxon>
        <taxon>Onchocercidae</taxon>
        <taxon>Onchocerca</taxon>
    </lineage>
</organism>
<keyword evidence="3" id="KW-1185">Reference proteome</keyword>
<dbReference type="Proteomes" id="UP000271087">
    <property type="component" value="Unassembled WGS sequence"/>
</dbReference>
<feature type="domain" description="DNA helicase Pif1-like 2B" evidence="1">
    <location>
        <begin position="115"/>
        <end position="155"/>
    </location>
</feature>
<sequence length="166" mass="18827">MPSDAYKIVIHADKTPAREHVQRFNAPTINEVAIAIAVRGICMSTLKMFVRRPDLFISFTYSPAWDRFGILELVIPILSLLGQSPMDRHDTTACSQIQFLDTAVEADEAVNYKIEYLNLLDLPGMLPHMLQLKIGVPIIMLRNINQPKLCYGTRFALKVKIVLERC</sequence>
<reference evidence="2 3" key="2">
    <citation type="submission" date="2018-08" db="EMBL/GenBank/DDBJ databases">
        <authorList>
            <person name="Laetsch R D."/>
            <person name="Stevens L."/>
            <person name="Kumar S."/>
            <person name="Blaxter L. M."/>
        </authorList>
    </citation>
    <scope>NUCLEOTIDE SEQUENCE [LARGE SCALE GENOMIC DNA]</scope>
</reference>
<name>A0A182ELB0_ONCOC</name>
<evidence type="ECO:0000313" key="4">
    <source>
        <dbReference type="WBParaSite" id="nOo.2.0.1.t08900-RA"/>
    </source>
</evidence>
<accession>A0A182ELB0</accession>
<dbReference type="STRING" id="42157.A0A182ELB0"/>
<evidence type="ECO:0000313" key="2">
    <source>
        <dbReference type="EMBL" id="VDM91933.1"/>
    </source>
</evidence>
<reference evidence="4" key="1">
    <citation type="submission" date="2016-06" db="UniProtKB">
        <authorList>
            <consortium name="WormBaseParasite"/>
        </authorList>
    </citation>
    <scope>IDENTIFICATION</scope>
</reference>
<dbReference type="Pfam" id="PF21530">
    <property type="entry name" value="Pif1_2B_dom"/>
    <property type="match status" value="1"/>
</dbReference>
<evidence type="ECO:0000313" key="3">
    <source>
        <dbReference type="Proteomes" id="UP000271087"/>
    </source>
</evidence>
<evidence type="ECO:0000259" key="1">
    <source>
        <dbReference type="Pfam" id="PF21530"/>
    </source>
</evidence>
<dbReference type="EMBL" id="UYRW01003986">
    <property type="protein sequence ID" value="VDM91933.1"/>
    <property type="molecule type" value="Genomic_DNA"/>
</dbReference>